<gene>
    <name evidence="1" type="ORF">DWY77_00120</name>
</gene>
<accession>A0A412CHD4</accession>
<reference evidence="1 2" key="1">
    <citation type="submission" date="2018-08" db="EMBL/GenBank/DDBJ databases">
        <title>A genome reference for cultivated species of the human gut microbiota.</title>
        <authorList>
            <person name="Zou Y."/>
            <person name="Xue W."/>
            <person name="Luo G."/>
        </authorList>
    </citation>
    <scope>NUCLEOTIDE SEQUENCE [LARGE SCALE GENOMIC DNA]</scope>
    <source>
        <strain evidence="1 2">AF27-12</strain>
    </source>
</reference>
<comment type="caution">
    <text evidence="1">The sequence shown here is derived from an EMBL/GenBank/DDBJ whole genome shotgun (WGS) entry which is preliminary data.</text>
</comment>
<dbReference type="AlphaFoldDB" id="A0A412CHD4"/>
<evidence type="ECO:0000313" key="2">
    <source>
        <dbReference type="Proteomes" id="UP000286147"/>
    </source>
</evidence>
<dbReference type="RefSeq" id="WP_118035317.1">
    <property type="nucleotide sequence ID" value="NZ_QRTP01000001.1"/>
</dbReference>
<sequence length="144" mass="16474">MDKFEAQRVMSGTQGEIWIEGKYMAEVTGFKAEIKLIKEEVNQVKTMFKQYKVVGCEGTGNVKMNHVSSYFINLMADNIRKGRQTVVTIRAKLDDPDAVGREEVIIRDATFDKLTLMDWEAKKLTEDDYDFTFTDFEVPVTANA</sequence>
<dbReference type="Pfam" id="PF09393">
    <property type="entry name" value="DUF2001"/>
    <property type="match status" value="1"/>
</dbReference>
<name>A0A412CHD4_9FIRM</name>
<dbReference type="SUPFAM" id="SSF69279">
    <property type="entry name" value="Phage tail proteins"/>
    <property type="match status" value="1"/>
</dbReference>
<organism evidence="1 2">
    <name type="scientific">Megamonas rupellensis</name>
    <dbReference type="NCBI Taxonomy" id="491921"/>
    <lineage>
        <taxon>Bacteria</taxon>
        <taxon>Bacillati</taxon>
        <taxon>Bacillota</taxon>
        <taxon>Negativicutes</taxon>
        <taxon>Selenomonadales</taxon>
        <taxon>Selenomonadaceae</taxon>
        <taxon>Megamonas</taxon>
    </lineage>
</organism>
<dbReference type="InterPro" id="IPR018989">
    <property type="entry name" value="DUF2001"/>
</dbReference>
<evidence type="ECO:0000313" key="1">
    <source>
        <dbReference type="EMBL" id="RGQ87007.1"/>
    </source>
</evidence>
<dbReference type="EMBL" id="QRTP01000001">
    <property type="protein sequence ID" value="RGQ87007.1"/>
    <property type="molecule type" value="Genomic_DNA"/>
</dbReference>
<dbReference type="Gene3D" id="2.30.110.40">
    <property type="entry name" value="Phage tail tube protein"/>
    <property type="match status" value="1"/>
</dbReference>
<protein>
    <submittedName>
        <fullName evidence="1">Phage portal protein</fullName>
    </submittedName>
</protein>
<dbReference type="Proteomes" id="UP000286147">
    <property type="component" value="Unassembled WGS sequence"/>
</dbReference>
<dbReference type="InterPro" id="IPR038628">
    <property type="entry name" value="XkdM-like_sf"/>
</dbReference>
<proteinExistence type="predicted"/>